<evidence type="ECO:0000256" key="2">
    <source>
        <dbReference type="ARBA" id="ARBA00012438"/>
    </source>
</evidence>
<evidence type="ECO:0000256" key="6">
    <source>
        <dbReference type="ARBA" id="ARBA00022777"/>
    </source>
</evidence>
<dbReference type="InterPro" id="IPR036097">
    <property type="entry name" value="HisK_dim/P_sf"/>
</dbReference>
<dbReference type="EC" id="2.7.13.3" evidence="2"/>
<dbReference type="SMART" id="SM00388">
    <property type="entry name" value="HisKA"/>
    <property type="match status" value="1"/>
</dbReference>
<dbReference type="InterPro" id="IPR004358">
    <property type="entry name" value="Sig_transdc_His_kin-like_C"/>
</dbReference>
<feature type="transmembrane region" description="Helical" evidence="10">
    <location>
        <begin position="47"/>
        <end position="73"/>
    </location>
</feature>
<keyword evidence="10" id="KW-0472">Membrane</keyword>
<feature type="domain" description="Histidine kinase" evidence="11">
    <location>
        <begin position="166"/>
        <end position="367"/>
    </location>
</feature>
<dbReference type="PROSITE" id="PS50109">
    <property type="entry name" value="HIS_KIN"/>
    <property type="match status" value="1"/>
</dbReference>
<keyword evidence="10" id="KW-0812">Transmembrane</keyword>
<proteinExistence type="predicted"/>
<evidence type="ECO:0000313" key="13">
    <source>
        <dbReference type="Proteomes" id="UP000242881"/>
    </source>
</evidence>
<name>A0A2J6WGE5_9BACT</name>
<dbReference type="PANTHER" id="PTHR43065">
    <property type="entry name" value="SENSOR HISTIDINE KINASE"/>
    <property type="match status" value="1"/>
</dbReference>
<dbReference type="InterPro" id="IPR003661">
    <property type="entry name" value="HisK_dim/P_dom"/>
</dbReference>
<keyword evidence="3" id="KW-0597">Phosphoprotein</keyword>
<evidence type="ECO:0000256" key="7">
    <source>
        <dbReference type="ARBA" id="ARBA00022840"/>
    </source>
</evidence>
<evidence type="ECO:0000313" key="12">
    <source>
        <dbReference type="EMBL" id="PMP69441.1"/>
    </source>
</evidence>
<dbReference type="EMBL" id="PNIN01000072">
    <property type="protein sequence ID" value="PMP69441.1"/>
    <property type="molecule type" value="Genomic_DNA"/>
</dbReference>
<dbReference type="PRINTS" id="PR00344">
    <property type="entry name" value="BCTRLSENSOR"/>
</dbReference>
<dbReference type="SUPFAM" id="SSF55874">
    <property type="entry name" value="ATPase domain of HSP90 chaperone/DNA topoisomerase II/histidine kinase"/>
    <property type="match status" value="1"/>
</dbReference>
<evidence type="ECO:0000256" key="9">
    <source>
        <dbReference type="SAM" id="Coils"/>
    </source>
</evidence>
<dbReference type="Proteomes" id="UP000242881">
    <property type="component" value="Unassembled WGS sequence"/>
</dbReference>
<keyword evidence="4" id="KW-0808">Transferase</keyword>
<dbReference type="CDD" id="cd00075">
    <property type="entry name" value="HATPase"/>
    <property type="match status" value="1"/>
</dbReference>
<evidence type="ECO:0000256" key="3">
    <source>
        <dbReference type="ARBA" id="ARBA00022553"/>
    </source>
</evidence>
<keyword evidence="6" id="KW-0418">Kinase</keyword>
<keyword evidence="7" id="KW-0067">ATP-binding</keyword>
<evidence type="ECO:0000256" key="5">
    <source>
        <dbReference type="ARBA" id="ARBA00022741"/>
    </source>
</evidence>
<sequence length="367" mass="42819">MGKLSIDKLYIPAGKKEYIIIISSIVMVTYLHKSVQDQFHFIHIMHYYLYYLVVIYASIKMGLLGGFISAFIISFLYDHEVYLYFFNLPHYKLRGFIEILMMYTVALFTGFFTQKLFIEKKKLEQANIRQAELLTELQNSIEERMKIEKELARIDRLRLMGEVSASIAHEVRNPLTSIKSSAKLLKDDKENEELINIIIKESEQLESFLNKFNHFIRKSEFNKERTSISEILDELTTYIKMYLKDKSVCYSINNKSNIDYIISDRIALKHILLNFIVNGFEAAEEITDGKVEITIYNDEKYIYFMIKDNGRGIKESDYNRIFDPFYSTKKDGTGLGLSISLKLSDEIGGKIFVENDNGAKFTLRIPI</sequence>
<gene>
    <name evidence="12" type="ORF">C0187_07050</name>
</gene>
<evidence type="ECO:0000259" key="11">
    <source>
        <dbReference type="PROSITE" id="PS50109"/>
    </source>
</evidence>
<dbReference type="InterPro" id="IPR003594">
    <property type="entry name" value="HATPase_dom"/>
</dbReference>
<evidence type="ECO:0000256" key="1">
    <source>
        <dbReference type="ARBA" id="ARBA00000085"/>
    </source>
</evidence>
<dbReference type="GO" id="GO:0000155">
    <property type="term" value="F:phosphorelay sensor kinase activity"/>
    <property type="evidence" value="ECO:0007669"/>
    <property type="project" value="InterPro"/>
</dbReference>
<dbReference type="Pfam" id="PF02518">
    <property type="entry name" value="HATPase_c"/>
    <property type="match status" value="1"/>
</dbReference>
<dbReference type="AlphaFoldDB" id="A0A2J6WGE5"/>
<keyword evidence="9" id="KW-0175">Coiled coil</keyword>
<dbReference type="InterPro" id="IPR036890">
    <property type="entry name" value="HATPase_C_sf"/>
</dbReference>
<dbReference type="Gene3D" id="1.10.287.130">
    <property type="match status" value="1"/>
</dbReference>
<dbReference type="Gene3D" id="3.30.565.10">
    <property type="entry name" value="Histidine kinase-like ATPase, C-terminal domain"/>
    <property type="match status" value="1"/>
</dbReference>
<dbReference type="CDD" id="cd00082">
    <property type="entry name" value="HisKA"/>
    <property type="match status" value="1"/>
</dbReference>
<dbReference type="Pfam" id="PF00512">
    <property type="entry name" value="HisKA"/>
    <property type="match status" value="1"/>
</dbReference>
<comment type="catalytic activity">
    <reaction evidence="1">
        <text>ATP + protein L-histidine = ADP + protein N-phospho-L-histidine.</text>
        <dbReference type="EC" id="2.7.13.3"/>
    </reaction>
</comment>
<organism evidence="12 13">
    <name type="scientific">Calditerrivibrio nitroreducens</name>
    <dbReference type="NCBI Taxonomy" id="477976"/>
    <lineage>
        <taxon>Bacteria</taxon>
        <taxon>Pseudomonadati</taxon>
        <taxon>Deferribacterota</taxon>
        <taxon>Deferribacteres</taxon>
        <taxon>Deferribacterales</taxon>
        <taxon>Calditerrivibrionaceae</taxon>
    </lineage>
</organism>
<feature type="transmembrane region" description="Helical" evidence="10">
    <location>
        <begin position="93"/>
        <end position="112"/>
    </location>
</feature>
<evidence type="ECO:0000256" key="8">
    <source>
        <dbReference type="ARBA" id="ARBA00023012"/>
    </source>
</evidence>
<accession>A0A2J6WGE5</accession>
<reference evidence="12 13" key="1">
    <citation type="submission" date="2018-01" db="EMBL/GenBank/DDBJ databases">
        <title>Metagenomic assembled genomes from two thermal pools in the Uzon Caldera, Kamchatka, Russia.</title>
        <authorList>
            <person name="Wilkins L."/>
            <person name="Ettinger C."/>
        </authorList>
    </citation>
    <scope>NUCLEOTIDE SEQUENCE [LARGE SCALE GENOMIC DNA]</scope>
    <source>
        <strain evidence="12">ZAV-05</strain>
    </source>
</reference>
<evidence type="ECO:0000256" key="4">
    <source>
        <dbReference type="ARBA" id="ARBA00022679"/>
    </source>
</evidence>
<keyword evidence="10" id="KW-1133">Transmembrane helix</keyword>
<dbReference type="GO" id="GO:0005524">
    <property type="term" value="F:ATP binding"/>
    <property type="evidence" value="ECO:0007669"/>
    <property type="project" value="UniProtKB-KW"/>
</dbReference>
<keyword evidence="8" id="KW-0902">Two-component regulatory system</keyword>
<dbReference type="SUPFAM" id="SSF47384">
    <property type="entry name" value="Homodimeric domain of signal transducing histidine kinase"/>
    <property type="match status" value="1"/>
</dbReference>
<evidence type="ECO:0000256" key="10">
    <source>
        <dbReference type="SAM" id="Phobius"/>
    </source>
</evidence>
<keyword evidence="5" id="KW-0547">Nucleotide-binding</keyword>
<dbReference type="SMART" id="SM00387">
    <property type="entry name" value="HATPase_c"/>
    <property type="match status" value="1"/>
</dbReference>
<comment type="caution">
    <text evidence="12">The sequence shown here is derived from an EMBL/GenBank/DDBJ whole genome shotgun (WGS) entry which is preliminary data.</text>
</comment>
<dbReference type="InterPro" id="IPR005467">
    <property type="entry name" value="His_kinase_dom"/>
</dbReference>
<protein>
    <recommendedName>
        <fullName evidence="2">histidine kinase</fullName>
        <ecNumber evidence="2">2.7.13.3</ecNumber>
    </recommendedName>
</protein>
<dbReference type="PANTHER" id="PTHR43065:SF10">
    <property type="entry name" value="PEROXIDE STRESS-ACTIVATED HISTIDINE KINASE MAK3"/>
    <property type="match status" value="1"/>
</dbReference>
<feature type="coiled-coil region" evidence="9">
    <location>
        <begin position="120"/>
        <end position="157"/>
    </location>
</feature>